<evidence type="ECO:0000313" key="2">
    <source>
        <dbReference type="Proteomes" id="UP000474296"/>
    </source>
</evidence>
<reference evidence="1 2" key="1">
    <citation type="submission" date="2020-01" db="EMBL/GenBank/DDBJ databases">
        <title>Spongiivirga citrea KCTC 32990T.</title>
        <authorList>
            <person name="Wang G."/>
        </authorList>
    </citation>
    <scope>NUCLEOTIDE SEQUENCE [LARGE SCALE GENOMIC DNA]</scope>
    <source>
        <strain evidence="1 2">KCTC 32990</strain>
    </source>
</reference>
<evidence type="ECO:0000313" key="1">
    <source>
        <dbReference type="EMBL" id="NER17620.1"/>
    </source>
</evidence>
<dbReference type="InterPro" id="IPR054207">
    <property type="entry name" value="DUF6913"/>
</dbReference>
<gene>
    <name evidence="1" type="ORF">GWK10_10385</name>
</gene>
<name>A0A6M0CV08_9FLAO</name>
<protein>
    <submittedName>
        <fullName evidence="1">Uncharacterized protein</fullName>
    </submittedName>
</protein>
<organism evidence="1 2">
    <name type="scientific">Spongiivirga citrea</name>
    <dbReference type="NCBI Taxonomy" id="1481457"/>
    <lineage>
        <taxon>Bacteria</taxon>
        <taxon>Pseudomonadati</taxon>
        <taxon>Bacteroidota</taxon>
        <taxon>Flavobacteriia</taxon>
        <taxon>Flavobacteriales</taxon>
        <taxon>Flavobacteriaceae</taxon>
        <taxon>Spongiivirga</taxon>
    </lineage>
</organism>
<dbReference type="Pfam" id="PF21857">
    <property type="entry name" value="DUF6913"/>
    <property type="match status" value="1"/>
</dbReference>
<proteinExistence type="predicted"/>
<comment type="caution">
    <text evidence="1">The sequence shown here is derived from an EMBL/GenBank/DDBJ whole genome shotgun (WGS) entry which is preliminary data.</text>
</comment>
<dbReference type="AlphaFoldDB" id="A0A6M0CV08"/>
<keyword evidence="2" id="KW-1185">Reference proteome</keyword>
<sequence>MFLEALKKKTSQNFLKKALSRDDIKTNYESTGIHKVGCIVDAESFSDFEAFSRLANSIDLPNFNLNLICYHSDPKMHANFDKTMFSEADFGWNGRLKHFALQHFAENPMDLLINYFDNPDLLGPQLIAAQSQAAFRVGFEGIDKRLNDLVISTDIKNYDSFESELLKYLSILKII</sequence>
<dbReference type="Proteomes" id="UP000474296">
    <property type="component" value="Unassembled WGS sequence"/>
</dbReference>
<accession>A0A6M0CV08</accession>
<dbReference type="RefSeq" id="WP_164032297.1">
    <property type="nucleotide sequence ID" value="NZ_JAABOQ010000004.1"/>
</dbReference>
<dbReference type="EMBL" id="JAABOQ010000004">
    <property type="protein sequence ID" value="NER17620.1"/>
    <property type="molecule type" value="Genomic_DNA"/>
</dbReference>